<dbReference type="EMBL" id="WQLB01000031">
    <property type="protein sequence ID" value="MVN88585.1"/>
    <property type="molecule type" value="Genomic_DNA"/>
</dbReference>
<comment type="caution">
    <text evidence="1">The sequence shown here is derived from an EMBL/GenBank/DDBJ whole genome shotgun (WGS) entry which is preliminary data.</text>
</comment>
<evidence type="ECO:0000313" key="2">
    <source>
        <dbReference type="Proteomes" id="UP000483286"/>
    </source>
</evidence>
<evidence type="ECO:0000313" key="1">
    <source>
        <dbReference type="EMBL" id="MVN88585.1"/>
    </source>
</evidence>
<proteinExistence type="predicted"/>
<name>A0A7C9M8I2_9DEIO</name>
<accession>A0A7C9M8I2</accession>
<protein>
    <submittedName>
        <fullName evidence="1">Uncharacterized protein</fullName>
    </submittedName>
</protein>
<organism evidence="1 2">
    <name type="scientific">Deinococcus arboris</name>
    <dbReference type="NCBI Taxonomy" id="2682977"/>
    <lineage>
        <taxon>Bacteria</taxon>
        <taxon>Thermotogati</taxon>
        <taxon>Deinococcota</taxon>
        <taxon>Deinococci</taxon>
        <taxon>Deinococcales</taxon>
        <taxon>Deinococcaceae</taxon>
        <taxon>Deinococcus</taxon>
    </lineage>
</organism>
<gene>
    <name evidence="1" type="ORF">GO986_17760</name>
</gene>
<dbReference type="RefSeq" id="WP_157460645.1">
    <property type="nucleotide sequence ID" value="NZ_WQLB01000031.1"/>
</dbReference>
<reference evidence="1 2" key="1">
    <citation type="submission" date="2019-12" db="EMBL/GenBank/DDBJ databases">
        <title>Deinococcus sp. HMF7620 Genome sequencing and assembly.</title>
        <authorList>
            <person name="Kang H."/>
            <person name="Kim H."/>
            <person name="Joh K."/>
        </authorList>
    </citation>
    <scope>NUCLEOTIDE SEQUENCE [LARGE SCALE GENOMIC DNA]</scope>
    <source>
        <strain evidence="1 2">HMF7620</strain>
    </source>
</reference>
<dbReference type="AlphaFoldDB" id="A0A7C9M8I2"/>
<sequence>MLRAHLGPVVLSAYANDYYTQQLPGWHTVSTGARTQTNAHRAETLWLNPVAWRRLTHVSPVLLERM</sequence>
<keyword evidence="2" id="KW-1185">Reference proteome</keyword>
<dbReference type="Proteomes" id="UP000483286">
    <property type="component" value="Unassembled WGS sequence"/>
</dbReference>